<dbReference type="RefSeq" id="WP_132708183.1">
    <property type="nucleotide sequence ID" value="NZ_JACIGF010000004.1"/>
</dbReference>
<protein>
    <recommendedName>
        <fullName evidence="3 5">Molybdenum cofactor biosynthesis protein B</fullName>
    </recommendedName>
</protein>
<reference evidence="7 8" key="1">
    <citation type="submission" date="2019-03" db="EMBL/GenBank/DDBJ databases">
        <title>Genomic Encyclopedia of Type Strains, Phase IV (KMG-IV): sequencing the most valuable type-strain genomes for metagenomic binning, comparative biology and taxonomic classification.</title>
        <authorList>
            <person name="Goeker M."/>
        </authorList>
    </citation>
    <scope>NUCLEOTIDE SEQUENCE [LARGE SCALE GENOMIC DNA]</scope>
    <source>
        <strain evidence="7 8">DSM 2132</strain>
    </source>
</reference>
<dbReference type="OrthoDB" id="9784492at2"/>
<dbReference type="Gene3D" id="3.40.980.10">
    <property type="entry name" value="MoaB/Mog-like domain"/>
    <property type="match status" value="1"/>
</dbReference>
<evidence type="ECO:0000256" key="3">
    <source>
        <dbReference type="ARBA" id="ARBA00015262"/>
    </source>
</evidence>
<dbReference type="Pfam" id="PF00994">
    <property type="entry name" value="MoCF_biosynth"/>
    <property type="match status" value="1"/>
</dbReference>
<dbReference type="NCBIfam" id="TIGR02667">
    <property type="entry name" value="moaB_proteo"/>
    <property type="match status" value="1"/>
</dbReference>
<evidence type="ECO:0000256" key="4">
    <source>
        <dbReference type="ARBA" id="ARBA00023150"/>
    </source>
</evidence>
<dbReference type="NCBIfam" id="TIGR00177">
    <property type="entry name" value="molyb_syn"/>
    <property type="match status" value="1"/>
</dbReference>
<keyword evidence="4 5" id="KW-0501">Molybdenum cofactor biosynthesis</keyword>
<proteinExistence type="inferred from homology"/>
<dbReference type="SMART" id="SM00852">
    <property type="entry name" value="MoCF_biosynth"/>
    <property type="match status" value="1"/>
</dbReference>
<dbReference type="SUPFAM" id="SSF53218">
    <property type="entry name" value="Molybdenum cofactor biosynthesis proteins"/>
    <property type="match status" value="1"/>
</dbReference>
<evidence type="ECO:0000256" key="5">
    <source>
        <dbReference type="PIRNR" id="PIRNR006443"/>
    </source>
</evidence>
<evidence type="ECO:0000259" key="6">
    <source>
        <dbReference type="SMART" id="SM00852"/>
    </source>
</evidence>
<dbReference type="GO" id="GO:0005829">
    <property type="term" value="C:cytosol"/>
    <property type="evidence" value="ECO:0007669"/>
    <property type="project" value="TreeGrafter"/>
</dbReference>
<evidence type="ECO:0000313" key="8">
    <source>
        <dbReference type="Proteomes" id="UP000295399"/>
    </source>
</evidence>
<name>A0A4R2PM57_RHOSA</name>
<dbReference type="InterPro" id="IPR013484">
    <property type="entry name" value="MoaB_proteobac"/>
</dbReference>
<evidence type="ECO:0000256" key="1">
    <source>
        <dbReference type="ARBA" id="ARBA00005046"/>
    </source>
</evidence>
<dbReference type="PROSITE" id="PS01078">
    <property type="entry name" value="MOCF_BIOSYNTHESIS_1"/>
    <property type="match status" value="1"/>
</dbReference>
<gene>
    <name evidence="7" type="ORF">EV659_104132</name>
</gene>
<evidence type="ECO:0000313" key="7">
    <source>
        <dbReference type="EMBL" id="TCP35281.1"/>
    </source>
</evidence>
<dbReference type="InterPro" id="IPR036425">
    <property type="entry name" value="MoaB/Mog-like_dom_sf"/>
</dbReference>
<dbReference type="PANTHER" id="PTHR43232">
    <property type="entry name" value="MOLYBDENUM COFACTOR BIOSYNTHESIS PROTEIN B"/>
    <property type="match status" value="1"/>
</dbReference>
<dbReference type="PIRSF" id="PIRSF006443">
    <property type="entry name" value="MoaB"/>
    <property type="match status" value="1"/>
</dbReference>
<dbReference type="FunCoup" id="A0A4R2PM57">
    <property type="interactions" value="254"/>
</dbReference>
<dbReference type="InterPro" id="IPR012245">
    <property type="entry name" value="MoaB"/>
</dbReference>
<dbReference type="AlphaFoldDB" id="A0A4R2PM57"/>
<dbReference type="UniPathway" id="UPA00344"/>
<dbReference type="GO" id="GO:0006777">
    <property type="term" value="P:Mo-molybdopterin cofactor biosynthetic process"/>
    <property type="evidence" value="ECO:0007669"/>
    <property type="project" value="UniProtKB-UniRule"/>
</dbReference>
<dbReference type="EMBL" id="SLXO01000004">
    <property type="protein sequence ID" value="TCP35281.1"/>
    <property type="molecule type" value="Genomic_DNA"/>
</dbReference>
<evidence type="ECO:0000256" key="2">
    <source>
        <dbReference type="ARBA" id="ARBA00006112"/>
    </source>
</evidence>
<dbReference type="InterPro" id="IPR001453">
    <property type="entry name" value="MoaB/Mog_dom"/>
</dbReference>
<organism evidence="7 8">
    <name type="scientific">Rhodothalassium salexigens DSM 2132</name>
    <dbReference type="NCBI Taxonomy" id="1188247"/>
    <lineage>
        <taxon>Bacteria</taxon>
        <taxon>Pseudomonadati</taxon>
        <taxon>Pseudomonadota</taxon>
        <taxon>Alphaproteobacteria</taxon>
        <taxon>Rhodothalassiales</taxon>
        <taxon>Rhodothalassiaceae</taxon>
        <taxon>Rhodothalassium</taxon>
    </lineage>
</organism>
<dbReference type="CDD" id="cd00886">
    <property type="entry name" value="MogA_MoaB"/>
    <property type="match status" value="1"/>
</dbReference>
<comment type="caution">
    <text evidence="7">The sequence shown here is derived from an EMBL/GenBank/DDBJ whole genome shotgun (WGS) entry which is preliminary data.</text>
</comment>
<dbReference type="InParanoid" id="A0A4R2PM57"/>
<comment type="similarity">
    <text evidence="2 5">Belongs to the MoaB/Mog family.</text>
</comment>
<keyword evidence="8" id="KW-1185">Reference proteome</keyword>
<accession>A0A4R2PM57</accession>
<comment type="function">
    <text evidence="5">May be involved in the biosynthesis of molybdopterin.</text>
</comment>
<dbReference type="Proteomes" id="UP000295399">
    <property type="component" value="Unassembled WGS sequence"/>
</dbReference>
<sequence>MAPDAAADRAFRPLHVAVLTVSDSRGPGDDASGDVLAERVAGGGHVLAARDWVADDLAALTARLRALAQDPAVEVVITTGGTGVTGRDVAPEAVEAVCDKMIPGFGELFRWISFEIIGTATIQSRATAGVAGGTYIFALPGSPSAVRDGWDRILAAQLDSRHRPCNFAELLPRLGER</sequence>
<dbReference type="InterPro" id="IPR008284">
    <property type="entry name" value="MoCF_biosynth_CS"/>
</dbReference>
<dbReference type="PANTHER" id="PTHR43232:SF2">
    <property type="entry name" value="MOLYBDENUM COFACTOR BIOSYNTHESIS PROTEIN B"/>
    <property type="match status" value="1"/>
</dbReference>
<feature type="domain" description="MoaB/Mog" evidence="6">
    <location>
        <begin position="17"/>
        <end position="161"/>
    </location>
</feature>
<comment type="pathway">
    <text evidence="1 5">Cofactor biosynthesis; molybdopterin biosynthesis.</text>
</comment>